<proteinExistence type="predicted"/>
<protein>
    <submittedName>
        <fullName evidence="1">Uncharacterized protein</fullName>
    </submittedName>
</protein>
<dbReference type="Proteomes" id="UP000321570">
    <property type="component" value="Unassembled WGS sequence"/>
</dbReference>
<sequence length="80" mass="8946">MPPFSTEANGQSSESRERLAIFTPLNNLTLVNILNSKCSKVVTELKLPFGGHRKVLAFQNKLVFTVVIELNIILTQKVFT</sequence>
<evidence type="ECO:0000313" key="2">
    <source>
        <dbReference type="Proteomes" id="UP000321570"/>
    </source>
</evidence>
<accession>A0A564YKF4</accession>
<dbReference type="EMBL" id="CABIJS010000235">
    <property type="protein sequence ID" value="VUZ47429.1"/>
    <property type="molecule type" value="Genomic_DNA"/>
</dbReference>
<organism evidence="1 2">
    <name type="scientific">Hymenolepis diminuta</name>
    <name type="common">Rat tapeworm</name>
    <dbReference type="NCBI Taxonomy" id="6216"/>
    <lineage>
        <taxon>Eukaryota</taxon>
        <taxon>Metazoa</taxon>
        <taxon>Spiralia</taxon>
        <taxon>Lophotrochozoa</taxon>
        <taxon>Platyhelminthes</taxon>
        <taxon>Cestoda</taxon>
        <taxon>Eucestoda</taxon>
        <taxon>Cyclophyllidea</taxon>
        <taxon>Hymenolepididae</taxon>
        <taxon>Hymenolepis</taxon>
    </lineage>
</organism>
<keyword evidence="2" id="KW-1185">Reference proteome</keyword>
<name>A0A564YKF4_HYMDI</name>
<reference evidence="1 2" key="1">
    <citation type="submission" date="2019-07" db="EMBL/GenBank/DDBJ databases">
        <authorList>
            <person name="Jastrzebski P J."/>
            <person name="Paukszto L."/>
            <person name="Jastrzebski P J."/>
        </authorList>
    </citation>
    <scope>NUCLEOTIDE SEQUENCE [LARGE SCALE GENOMIC DNA]</scope>
    <source>
        <strain evidence="1 2">WMS-il1</strain>
    </source>
</reference>
<gene>
    <name evidence="1" type="ORF">WMSIL1_LOCUS7011</name>
</gene>
<dbReference type="AlphaFoldDB" id="A0A564YKF4"/>
<evidence type="ECO:0000313" key="1">
    <source>
        <dbReference type="EMBL" id="VUZ47429.1"/>
    </source>
</evidence>